<dbReference type="PANTHER" id="PTHR46236">
    <property type="entry name" value="TRAF-LIKE SUPERFAMILY PROTEIN"/>
    <property type="match status" value="1"/>
</dbReference>
<accession>A0ABU6Q7Z8</accession>
<feature type="domain" description="MATH" evidence="3">
    <location>
        <begin position="50"/>
        <end position="158"/>
    </location>
</feature>
<dbReference type="PROSITE" id="PS50144">
    <property type="entry name" value="MATH"/>
    <property type="match status" value="1"/>
</dbReference>
<reference evidence="4 5" key="1">
    <citation type="journal article" date="2023" name="Plants (Basel)">
        <title>Bridging the Gap: Combining Genomics and Transcriptomics Approaches to Understand Stylosanthes scabra, an Orphan Legume from the Brazilian Caatinga.</title>
        <authorList>
            <person name="Ferreira-Neto J.R.C."/>
            <person name="da Silva M.D."/>
            <person name="Binneck E."/>
            <person name="de Melo N.F."/>
            <person name="da Silva R.H."/>
            <person name="de Melo A.L.T.M."/>
            <person name="Pandolfi V."/>
            <person name="Bustamante F.O."/>
            <person name="Brasileiro-Vidal A.C."/>
            <person name="Benko-Iseppon A.M."/>
        </authorList>
    </citation>
    <scope>NUCLEOTIDE SEQUENCE [LARGE SCALE GENOMIC DNA]</scope>
    <source>
        <tissue evidence="4">Leaves</tissue>
    </source>
</reference>
<dbReference type="Gene3D" id="2.60.210.10">
    <property type="entry name" value="Apoptosis, Tumor Necrosis Factor Receptor Associated Protein 2, Chain A"/>
    <property type="match status" value="1"/>
</dbReference>
<comment type="caution">
    <text evidence="4">The sequence shown here is derived from an EMBL/GenBank/DDBJ whole genome shotgun (WGS) entry which is preliminary data.</text>
</comment>
<dbReference type="InterPro" id="IPR050804">
    <property type="entry name" value="MCC"/>
</dbReference>
<name>A0ABU6Q7Z8_9FABA</name>
<evidence type="ECO:0000313" key="5">
    <source>
        <dbReference type="Proteomes" id="UP001341840"/>
    </source>
</evidence>
<evidence type="ECO:0000256" key="1">
    <source>
        <dbReference type="ARBA" id="ARBA00023054"/>
    </source>
</evidence>
<dbReference type="CDD" id="cd00121">
    <property type="entry name" value="MATH"/>
    <property type="match status" value="1"/>
</dbReference>
<dbReference type="Pfam" id="PF22486">
    <property type="entry name" value="MATH_2"/>
    <property type="match status" value="1"/>
</dbReference>
<dbReference type="EMBL" id="JASCZI010000042">
    <property type="protein sequence ID" value="MED6107593.1"/>
    <property type="molecule type" value="Genomic_DNA"/>
</dbReference>
<protein>
    <recommendedName>
        <fullName evidence="3">MATH domain-containing protein</fullName>
    </recommendedName>
</protein>
<keyword evidence="5" id="KW-1185">Reference proteome</keyword>
<evidence type="ECO:0000256" key="2">
    <source>
        <dbReference type="SAM" id="MobiDB-lite"/>
    </source>
</evidence>
<feature type="region of interest" description="Disordered" evidence="2">
    <location>
        <begin position="1"/>
        <end position="36"/>
    </location>
</feature>
<feature type="non-terminal residue" evidence="4">
    <location>
        <position position="172"/>
    </location>
</feature>
<dbReference type="InterPro" id="IPR008974">
    <property type="entry name" value="TRAF-like"/>
</dbReference>
<dbReference type="PANTHER" id="PTHR46236:SF35">
    <property type="entry name" value="MATH DOMAIN-CONTAINING PROTEIN"/>
    <property type="match status" value="1"/>
</dbReference>
<dbReference type="Proteomes" id="UP001341840">
    <property type="component" value="Unassembled WGS sequence"/>
</dbReference>
<organism evidence="4 5">
    <name type="scientific">Stylosanthes scabra</name>
    <dbReference type="NCBI Taxonomy" id="79078"/>
    <lineage>
        <taxon>Eukaryota</taxon>
        <taxon>Viridiplantae</taxon>
        <taxon>Streptophyta</taxon>
        <taxon>Embryophyta</taxon>
        <taxon>Tracheophyta</taxon>
        <taxon>Spermatophyta</taxon>
        <taxon>Magnoliopsida</taxon>
        <taxon>eudicotyledons</taxon>
        <taxon>Gunneridae</taxon>
        <taxon>Pentapetalae</taxon>
        <taxon>rosids</taxon>
        <taxon>fabids</taxon>
        <taxon>Fabales</taxon>
        <taxon>Fabaceae</taxon>
        <taxon>Papilionoideae</taxon>
        <taxon>50 kb inversion clade</taxon>
        <taxon>dalbergioids sensu lato</taxon>
        <taxon>Dalbergieae</taxon>
        <taxon>Pterocarpus clade</taxon>
        <taxon>Stylosanthes</taxon>
    </lineage>
</organism>
<evidence type="ECO:0000313" key="4">
    <source>
        <dbReference type="EMBL" id="MED6107593.1"/>
    </source>
</evidence>
<sequence>MLRYGGCTRSSPNGGKNLASGGIEKGKGKKGKEVHDEVEEVRTERIVAETVTYRWIINNFSKLNCKKLYSETFFVDKHPWRILMYPKGEGYKTKRLSMYMCVGESDTLPAGYYTKPTSVSFTILHYDRWLPWRRSFHKLHDPRNSYLRNDTLHVKAVVSVIHHGTYYDHIIE</sequence>
<dbReference type="SUPFAM" id="SSF49599">
    <property type="entry name" value="TRAF domain-like"/>
    <property type="match status" value="1"/>
</dbReference>
<proteinExistence type="predicted"/>
<gene>
    <name evidence="4" type="ORF">PIB30_015342</name>
</gene>
<dbReference type="InterPro" id="IPR002083">
    <property type="entry name" value="MATH/TRAF_dom"/>
</dbReference>
<evidence type="ECO:0000259" key="3">
    <source>
        <dbReference type="PROSITE" id="PS50144"/>
    </source>
</evidence>
<keyword evidence="1" id="KW-0175">Coiled coil</keyword>